<name>A0A495D3G7_9PROT</name>
<dbReference type="CDD" id="cd07989">
    <property type="entry name" value="LPLAT_AGPAT-like"/>
    <property type="match status" value="1"/>
</dbReference>
<evidence type="ECO:0000313" key="8">
    <source>
        <dbReference type="Proteomes" id="UP000273675"/>
    </source>
</evidence>
<dbReference type="PANTHER" id="PTHR10434">
    <property type="entry name" value="1-ACYL-SN-GLYCEROL-3-PHOSPHATE ACYLTRANSFERASE"/>
    <property type="match status" value="1"/>
</dbReference>
<evidence type="ECO:0000313" key="7">
    <source>
        <dbReference type="EMBL" id="RKQ95510.1"/>
    </source>
</evidence>
<dbReference type="Pfam" id="PF01553">
    <property type="entry name" value="Acyltransferase"/>
    <property type="match status" value="1"/>
</dbReference>
<keyword evidence="5" id="KW-0472">Membrane</keyword>
<organism evidence="7 8">
    <name type="scientific">Maricaulis maris</name>
    <dbReference type="NCBI Taxonomy" id="74318"/>
    <lineage>
        <taxon>Bacteria</taxon>
        <taxon>Pseudomonadati</taxon>
        <taxon>Pseudomonadota</taxon>
        <taxon>Alphaproteobacteria</taxon>
        <taxon>Maricaulales</taxon>
        <taxon>Maricaulaceae</taxon>
        <taxon>Maricaulis</taxon>
    </lineage>
</organism>
<evidence type="ECO:0000256" key="4">
    <source>
        <dbReference type="SAM" id="MobiDB-lite"/>
    </source>
</evidence>
<keyword evidence="3 7" id="KW-0012">Acyltransferase</keyword>
<dbReference type="RefSeq" id="WP_233350774.1">
    <property type="nucleotide sequence ID" value="NZ_RBIM01000006.1"/>
</dbReference>
<feature type="transmembrane region" description="Helical" evidence="5">
    <location>
        <begin position="6"/>
        <end position="27"/>
    </location>
</feature>
<dbReference type="Proteomes" id="UP000273675">
    <property type="component" value="Unassembled WGS sequence"/>
</dbReference>
<comment type="pathway">
    <text evidence="1">Lipid metabolism.</text>
</comment>
<evidence type="ECO:0000256" key="1">
    <source>
        <dbReference type="ARBA" id="ARBA00005189"/>
    </source>
</evidence>
<sequence>MRSFIFNIAYWSLSGVYAIVCAILALIPGRTVLMHGLRSYARATLILMRVVCGIKIEVRGTPPKDQPVVIGAKHQSWGDGIVMMAKCGDVNFVCGDHMLKFPLIGWVLKRCGAIILSNQGGPAARDSLMAGIVRSQGEGRPRPVLIYPEGHLTEVGSGMRFRSGVWHMARALDRPIIPVATNLGQCWPQQAWTKYKGTAVIEFLDPIRPGEDRDADLATLQERVETRSRALEAEFATSGKASHGETRPMTGTARICA</sequence>
<feature type="region of interest" description="Disordered" evidence="4">
    <location>
        <begin position="236"/>
        <end position="257"/>
    </location>
</feature>
<dbReference type="InterPro" id="IPR002123">
    <property type="entry name" value="Plipid/glycerol_acylTrfase"/>
</dbReference>
<keyword evidence="2 7" id="KW-0808">Transferase</keyword>
<dbReference type="SUPFAM" id="SSF69593">
    <property type="entry name" value="Glycerol-3-phosphate (1)-acyltransferase"/>
    <property type="match status" value="1"/>
</dbReference>
<dbReference type="PANTHER" id="PTHR10434:SF40">
    <property type="entry name" value="1-ACYL-SN-GLYCEROL-3-PHOSPHATE ACYLTRANSFERASE"/>
    <property type="match status" value="1"/>
</dbReference>
<proteinExistence type="predicted"/>
<dbReference type="SMART" id="SM00563">
    <property type="entry name" value="PlsC"/>
    <property type="match status" value="1"/>
</dbReference>
<dbReference type="AlphaFoldDB" id="A0A495D3G7"/>
<comment type="caution">
    <text evidence="7">The sequence shown here is derived from an EMBL/GenBank/DDBJ whole genome shotgun (WGS) entry which is preliminary data.</text>
</comment>
<dbReference type="GO" id="GO:0003841">
    <property type="term" value="F:1-acylglycerol-3-phosphate O-acyltransferase activity"/>
    <property type="evidence" value="ECO:0007669"/>
    <property type="project" value="TreeGrafter"/>
</dbReference>
<reference evidence="7 8" key="1">
    <citation type="submission" date="2018-10" db="EMBL/GenBank/DDBJ databases">
        <title>Genomic Encyclopedia of Type Strains, Phase IV (KMG-IV): sequencing the most valuable type-strain genomes for metagenomic binning, comparative biology and taxonomic classification.</title>
        <authorList>
            <person name="Goeker M."/>
        </authorList>
    </citation>
    <scope>NUCLEOTIDE SEQUENCE [LARGE SCALE GENOMIC DNA]</scope>
    <source>
        <strain evidence="7 8">DSM 4734</strain>
    </source>
</reference>
<dbReference type="EMBL" id="RBIM01000006">
    <property type="protein sequence ID" value="RKQ95510.1"/>
    <property type="molecule type" value="Genomic_DNA"/>
</dbReference>
<evidence type="ECO:0000256" key="3">
    <source>
        <dbReference type="ARBA" id="ARBA00023315"/>
    </source>
</evidence>
<keyword evidence="5" id="KW-0812">Transmembrane</keyword>
<dbReference type="GO" id="GO:0006654">
    <property type="term" value="P:phosphatidic acid biosynthetic process"/>
    <property type="evidence" value="ECO:0007669"/>
    <property type="project" value="TreeGrafter"/>
</dbReference>
<protein>
    <submittedName>
        <fullName evidence="7">1-acyl-sn-glycerol-3-phosphate acyltransferase</fullName>
    </submittedName>
</protein>
<evidence type="ECO:0000256" key="2">
    <source>
        <dbReference type="ARBA" id="ARBA00022679"/>
    </source>
</evidence>
<keyword evidence="5" id="KW-1133">Transmembrane helix</keyword>
<evidence type="ECO:0000256" key="5">
    <source>
        <dbReference type="SAM" id="Phobius"/>
    </source>
</evidence>
<feature type="domain" description="Phospholipid/glycerol acyltransferase" evidence="6">
    <location>
        <begin position="68"/>
        <end position="184"/>
    </location>
</feature>
<accession>A0A495D3G7</accession>
<gene>
    <name evidence="7" type="ORF">C7435_2613</name>
</gene>
<evidence type="ECO:0000259" key="6">
    <source>
        <dbReference type="SMART" id="SM00563"/>
    </source>
</evidence>